<reference evidence="1 2" key="1">
    <citation type="submission" date="2019-05" db="EMBL/GenBank/DDBJ databases">
        <title>Another draft genome of Portunus trituberculatus and its Hox gene families provides insights of decapod evolution.</title>
        <authorList>
            <person name="Jeong J.-H."/>
            <person name="Song I."/>
            <person name="Kim S."/>
            <person name="Choi T."/>
            <person name="Kim D."/>
            <person name="Ryu S."/>
            <person name="Kim W."/>
        </authorList>
    </citation>
    <scope>NUCLEOTIDE SEQUENCE [LARGE SCALE GENOMIC DNA]</scope>
    <source>
        <tissue evidence="1">Muscle</tissue>
    </source>
</reference>
<gene>
    <name evidence="1" type="ORF">E2C01_060865</name>
</gene>
<organism evidence="1 2">
    <name type="scientific">Portunus trituberculatus</name>
    <name type="common">Swimming crab</name>
    <name type="synonym">Neptunus trituberculatus</name>
    <dbReference type="NCBI Taxonomy" id="210409"/>
    <lineage>
        <taxon>Eukaryota</taxon>
        <taxon>Metazoa</taxon>
        <taxon>Ecdysozoa</taxon>
        <taxon>Arthropoda</taxon>
        <taxon>Crustacea</taxon>
        <taxon>Multicrustacea</taxon>
        <taxon>Malacostraca</taxon>
        <taxon>Eumalacostraca</taxon>
        <taxon>Eucarida</taxon>
        <taxon>Decapoda</taxon>
        <taxon>Pleocyemata</taxon>
        <taxon>Brachyura</taxon>
        <taxon>Eubrachyura</taxon>
        <taxon>Portunoidea</taxon>
        <taxon>Portunidae</taxon>
        <taxon>Portuninae</taxon>
        <taxon>Portunus</taxon>
    </lineage>
</organism>
<evidence type="ECO:0000313" key="2">
    <source>
        <dbReference type="Proteomes" id="UP000324222"/>
    </source>
</evidence>
<dbReference type="Proteomes" id="UP000324222">
    <property type="component" value="Unassembled WGS sequence"/>
</dbReference>
<dbReference type="EMBL" id="VSRR010025155">
    <property type="protein sequence ID" value="MPC66713.1"/>
    <property type="molecule type" value="Genomic_DNA"/>
</dbReference>
<accession>A0A5B7H997</accession>
<dbReference type="PANTHER" id="PTHR33332">
    <property type="entry name" value="REVERSE TRANSCRIPTASE DOMAIN-CONTAINING PROTEIN"/>
    <property type="match status" value="1"/>
</dbReference>
<protein>
    <submittedName>
        <fullName evidence="1">Uncharacterized protein</fullName>
    </submittedName>
</protein>
<sequence length="177" mass="20385">MVDSHFPFPKTVNNGVPQDSVLSPTLFLLFINDLDRTSCPIHSYADDTTAHFSTSFQRPPTLQEVNRSRRDATKRQTSDLSKISYWGRENLVVFNASKIQFLHVSTRYNLPNNYPLFFSDTQLSPSSTLNMFSLSFTHNLNWKLHISSLVKTASMKLSVLRRLYQFFSPPQLLTLHI</sequence>
<dbReference type="AlphaFoldDB" id="A0A5B7H997"/>
<evidence type="ECO:0000313" key="1">
    <source>
        <dbReference type="EMBL" id="MPC66713.1"/>
    </source>
</evidence>
<proteinExistence type="predicted"/>
<keyword evidence="2" id="KW-1185">Reference proteome</keyword>
<comment type="caution">
    <text evidence="1">The sequence shown here is derived from an EMBL/GenBank/DDBJ whole genome shotgun (WGS) entry which is preliminary data.</text>
</comment>
<name>A0A5B7H997_PORTR</name>